<comment type="caution">
    <text evidence="1">The sequence shown here is derived from an EMBL/GenBank/DDBJ whole genome shotgun (WGS) entry which is preliminary data.</text>
</comment>
<reference evidence="1 2" key="1">
    <citation type="submission" date="2024-09" db="EMBL/GenBank/DDBJ databases">
        <title>Chromosome-scale assembly of Riccia fluitans.</title>
        <authorList>
            <person name="Paukszto L."/>
            <person name="Sawicki J."/>
            <person name="Karawczyk K."/>
            <person name="Piernik-Szablinska J."/>
            <person name="Szczecinska M."/>
            <person name="Mazdziarz M."/>
        </authorList>
    </citation>
    <scope>NUCLEOTIDE SEQUENCE [LARGE SCALE GENOMIC DNA]</scope>
    <source>
        <strain evidence="1">Rf_01</strain>
        <tissue evidence="1">Aerial parts of the thallus</tissue>
    </source>
</reference>
<dbReference type="EMBL" id="JBHFFA010000006">
    <property type="protein sequence ID" value="KAL2621196.1"/>
    <property type="molecule type" value="Genomic_DNA"/>
</dbReference>
<accession>A0ABD1Y3I8</accession>
<dbReference type="Proteomes" id="UP001605036">
    <property type="component" value="Unassembled WGS sequence"/>
</dbReference>
<organism evidence="1 2">
    <name type="scientific">Riccia fluitans</name>
    <dbReference type="NCBI Taxonomy" id="41844"/>
    <lineage>
        <taxon>Eukaryota</taxon>
        <taxon>Viridiplantae</taxon>
        <taxon>Streptophyta</taxon>
        <taxon>Embryophyta</taxon>
        <taxon>Marchantiophyta</taxon>
        <taxon>Marchantiopsida</taxon>
        <taxon>Marchantiidae</taxon>
        <taxon>Marchantiales</taxon>
        <taxon>Ricciaceae</taxon>
        <taxon>Riccia</taxon>
    </lineage>
</organism>
<dbReference type="AlphaFoldDB" id="A0ABD1Y3I8"/>
<proteinExistence type="predicted"/>
<sequence length="115" mass="13498">MDQLNSAEPQAYFLGLDLSKLWKQWNADWPAEVLDSCLQHIHGLLQWRKIWLLSYRSKRKDLLEGRVVTRRYRRSLVEADFKSSVVASFVHFVTPGGRRYQKFGGCLLRARGFQV</sequence>
<keyword evidence="2" id="KW-1185">Reference proteome</keyword>
<gene>
    <name evidence="1" type="ORF">R1flu_001401</name>
</gene>
<name>A0ABD1Y3I8_9MARC</name>
<protein>
    <submittedName>
        <fullName evidence="1">Uncharacterized protein</fullName>
    </submittedName>
</protein>
<evidence type="ECO:0000313" key="1">
    <source>
        <dbReference type="EMBL" id="KAL2621196.1"/>
    </source>
</evidence>
<evidence type="ECO:0000313" key="2">
    <source>
        <dbReference type="Proteomes" id="UP001605036"/>
    </source>
</evidence>